<dbReference type="Proteomes" id="UP000031938">
    <property type="component" value="Unassembled WGS sequence"/>
</dbReference>
<keyword evidence="2" id="KW-1185">Reference proteome</keyword>
<dbReference type="RefSeq" id="WP_052474887.1">
    <property type="nucleotide sequence ID" value="NZ_JXRP01000019.1"/>
</dbReference>
<comment type="caution">
    <text evidence="1">The sequence shown here is derived from an EMBL/GenBank/DDBJ whole genome shotgun (WGS) entry which is preliminary data.</text>
</comment>
<evidence type="ECO:0000313" key="1">
    <source>
        <dbReference type="EMBL" id="KIL44527.1"/>
    </source>
</evidence>
<dbReference type="InterPro" id="IPR025716">
    <property type="entry name" value="Post-transcriptional_regulator"/>
</dbReference>
<accession>A0A0C2V6E1</accession>
<name>A0A0C2V6E1_9BACL</name>
<dbReference type="EMBL" id="JXRP01000019">
    <property type="protein sequence ID" value="KIL44527.1"/>
    <property type="molecule type" value="Genomic_DNA"/>
</dbReference>
<evidence type="ECO:0000313" key="2">
    <source>
        <dbReference type="Proteomes" id="UP000031938"/>
    </source>
</evidence>
<dbReference type="PATRIC" id="fig|889306.3.peg.3508"/>
<gene>
    <name evidence="1" type="ORF">KP78_34910</name>
</gene>
<dbReference type="STRING" id="889306.KP78_34910"/>
<proteinExistence type="predicted"/>
<sequence>MNKNMSLNEALREVGPALESKEQELLLLGYDTVTMNELWDYLVSKKWKKRTGDFLLHEMVSDILSIKPGDFMNYTTQKEYKTSSMSLDLNDEELQLLLHGQLNDKKNSNE</sequence>
<reference evidence="1 2" key="1">
    <citation type="submission" date="2015-01" db="EMBL/GenBank/DDBJ databases">
        <title>Genome sequencing of Jeotgalibacillus soli.</title>
        <authorList>
            <person name="Goh K.M."/>
            <person name="Chan K.-G."/>
            <person name="Yaakop A.S."/>
            <person name="Ee R."/>
            <person name="Gan H.M."/>
            <person name="Chan C.S."/>
        </authorList>
    </citation>
    <scope>NUCLEOTIDE SEQUENCE [LARGE SCALE GENOMIC DNA]</scope>
    <source>
        <strain evidence="1 2">P9</strain>
    </source>
</reference>
<dbReference type="AlphaFoldDB" id="A0A0C2V6E1"/>
<evidence type="ECO:0008006" key="3">
    <source>
        <dbReference type="Google" id="ProtNLM"/>
    </source>
</evidence>
<protein>
    <recommendedName>
        <fullName evidence="3">Post-transcriptional regulator</fullName>
    </recommendedName>
</protein>
<dbReference type="Pfam" id="PF13797">
    <property type="entry name" value="Post_transc_reg"/>
    <property type="match status" value="1"/>
</dbReference>
<dbReference type="OrthoDB" id="2990595at2"/>
<organism evidence="1 2">
    <name type="scientific">Jeotgalibacillus soli</name>
    <dbReference type="NCBI Taxonomy" id="889306"/>
    <lineage>
        <taxon>Bacteria</taxon>
        <taxon>Bacillati</taxon>
        <taxon>Bacillota</taxon>
        <taxon>Bacilli</taxon>
        <taxon>Bacillales</taxon>
        <taxon>Caryophanaceae</taxon>
        <taxon>Jeotgalibacillus</taxon>
    </lineage>
</organism>